<dbReference type="PANTHER" id="PTHR11373">
    <property type="entry name" value="DEOXYNUCLEOSIDE TRIPHOSPHATE TRIPHOSPHOHYDROLASE"/>
    <property type="match status" value="1"/>
</dbReference>
<gene>
    <name evidence="3" type="ORF">JD844_018639</name>
</gene>
<reference evidence="3 4" key="1">
    <citation type="journal article" date="2022" name="Gigascience">
        <title>A chromosome-level genome assembly and annotation of the desert horned lizard, Phrynosoma platyrhinos, provides insight into chromosomal rearrangements among reptiles.</title>
        <authorList>
            <person name="Koochekian N."/>
            <person name="Ascanio A."/>
            <person name="Farleigh K."/>
            <person name="Card D.C."/>
            <person name="Schield D.R."/>
            <person name="Castoe T.A."/>
            <person name="Jezkova T."/>
        </authorList>
    </citation>
    <scope>NUCLEOTIDE SEQUENCE [LARGE SCALE GENOMIC DNA]</scope>
    <source>
        <strain evidence="3">NK-2021</strain>
    </source>
</reference>
<evidence type="ECO:0000256" key="1">
    <source>
        <dbReference type="SAM" id="MobiDB-lite"/>
    </source>
</evidence>
<proteinExistence type="predicted"/>
<sequence>MLVVSFWNTFRDCHHLGIQNNFDYERFIKFARVCQVKNKKHICTRDKEVGNLYDMFHTRNCLHRRAYQHKVGNIIETMYLLSFIMAECMPFLQLITDAFLKADPYIRIKGSNGKEYKISTALEDMEAYTKLTGPSSVVLSPPALMVVSPLCPPSRALISESESEGEIREEVPLLVLEASTLHKDSATLGAEAEEVPLDPETEKILRENPDLVFDSLTGRFLRQVDPRASCPVLPPCLFSPKYMGHRRPLSQFRRLALVITLPLVDFLGPVLYRLWLLRLETSRLNTTGPVETVHDPAPLLLVRDCPLCVRQRWRQGWRGEPASFPSSSSSSSSSDGEAGPASEACAEGPPAIPLKAQQPPMAEGGPAEEEVAGPSRRPPAGEHQGPLGVARLVVIQTTRDSEWDRQNGDVVAPELTPLKKDWNVDEDDKHTSKENTNTSKIRSRLFND</sequence>
<keyword evidence="2" id="KW-0472">Membrane</keyword>
<name>A0ABQ7SNX7_PHRPL</name>
<dbReference type="Proteomes" id="UP000826234">
    <property type="component" value="Unassembled WGS sequence"/>
</dbReference>
<evidence type="ECO:0000313" key="4">
    <source>
        <dbReference type="Proteomes" id="UP000826234"/>
    </source>
</evidence>
<dbReference type="Gene3D" id="1.10.3210.10">
    <property type="entry name" value="Hypothetical protein af1432"/>
    <property type="match status" value="1"/>
</dbReference>
<keyword evidence="4" id="KW-1185">Reference proteome</keyword>
<protein>
    <submittedName>
        <fullName evidence="3">Uncharacterized protein</fullName>
    </submittedName>
</protein>
<dbReference type="PANTHER" id="PTHR11373:SF4">
    <property type="entry name" value="DEOXYNUCLEOSIDE TRIPHOSPHATE TRIPHOSPHOHYDROLASE SAMHD1"/>
    <property type="match status" value="1"/>
</dbReference>
<feature type="compositionally biased region" description="Low complexity" evidence="1">
    <location>
        <begin position="319"/>
        <end position="343"/>
    </location>
</feature>
<accession>A0ABQ7SNX7</accession>
<feature type="transmembrane region" description="Helical" evidence="2">
    <location>
        <begin position="255"/>
        <end position="275"/>
    </location>
</feature>
<dbReference type="InterPro" id="IPR050135">
    <property type="entry name" value="dGTPase-like"/>
</dbReference>
<feature type="region of interest" description="Disordered" evidence="1">
    <location>
        <begin position="319"/>
        <end position="389"/>
    </location>
</feature>
<evidence type="ECO:0000313" key="3">
    <source>
        <dbReference type="EMBL" id="KAH0619035.1"/>
    </source>
</evidence>
<feature type="compositionally biased region" description="Basic and acidic residues" evidence="1">
    <location>
        <begin position="419"/>
        <end position="433"/>
    </location>
</feature>
<feature type="region of interest" description="Disordered" evidence="1">
    <location>
        <begin position="419"/>
        <end position="448"/>
    </location>
</feature>
<keyword evidence="2" id="KW-1133">Transmembrane helix</keyword>
<organism evidence="3 4">
    <name type="scientific">Phrynosoma platyrhinos</name>
    <name type="common">Desert horned lizard</name>
    <dbReference type="NCBI Taxonomy" id="52577"/>
    <lineage>
        <taxon>Eukaryota</taxon>
        <taxon>Metazoa</taxon>
        <taxon>Chordata</taxon>
        <taxon>Craniata</taxon>
        <taxon>Vertebrata</taxon>
        <taxon>Euteleostomi</taxon>
        <taxon>Lepidosauria</taxon>
        <taxon>Squamata</taxon>
        <taxon>Bifurcata</taxon>
        <taxon>Unidentata</taxon>
        <taxon>Episquamata</taxon>
        <taxon>Toxicofera</taxon>
        <taxon>Iguania</taxon>
        <taxon>Phrynosomatidae</taxon>
        <taxon>Phrynosomatinae</taxon>
        <taxon>Phrynosoma</taxon>
    </lineage>
</organism>
<dbReference type="EMBL" id="JAIPUX010005289">
    <property type="protein sequence ID" value="KAH0619035.1"/>
    <property type="molecule type" value="Genomic_DNA"/>
</dbReference>
<dbReference type="SUPFAM" id="SSF109604">
    <property type="entry name" value="HD-domain/PDEase-like"/>
    <property type="match status" value="1"/>
</dbReference>
<keyword evidence="2" id="KW-0812">Transmembrane</keyword>
<evidence type="ECO:0000256" key="2">
    <source>
        <dbReference type="SAM" id="Phobius"/>
    </source>
</evidence>
<comment type="caution">
    <text evidence="3">The sequence shown here is derived from an EMBL/GenBank/DDBJ whole genome shotgun (WGS) entry which is preliminary data.</text>
</comment>